<gene>
    <name evidence="2" type="ORF">GMDG_01462</name>
</gene>
<dbReference type="STRING" id="658429.L8FUK2"/>
<feature type="region of interest" description="Disordered" evidence="1">
    <location>
        <begin position="252"/>
        <end position="286"/>
    </location>
</feature>
<feature type="compositionally biased region" description="Low complexity" evidence="1">
    <location>
        <begin position="268"/>
        <end position="280"/>
    </location>
</feature>
<dbReference type="EMBL" id="GL573185">
    <property type="protein sequence ID" value="ELR04158.1"/>
    <property type="molecule type" value="Genomic_DNA"/>
</dbReference>
<dbReference type="AlphaFoldDB" id="L8FUK2"/>
<evidence type="ECO:0000313" key="3">
    <source>
        <dbReference type="Proteomes" id="UP000011064"/>
    </source>
</evidence>
<sequence length="286" mass="32915">MATLQKVGVVLTNPKDWDEWLETIKTASMKTGVWGYINPALDDPPILVPPVRPVPNFVRTAAQAGSGVVPQTTPRVSTRATSSQTAQPSIEASQPIVPITYRSLTDDQKEELRNLQADFQYDRKIWEKQEEAIQGLRSKIQETIRRDFLPYTYNCDTPYEMLVRLKERGVDLEEWLLKWETLYTQGRTLRAPEVIDPHDAIYYFLKAIGPCEFRGPWTFKLNTEEVVRTYRINQRQARYDQKSRGEHGVFATQEGNNETSATLQNRTNNLQQGQQGWNNGKKNKEP</sequence>
<proteinExistence type="predicted"/>
<accession>L8FUK2</accession>
<dbReference type="Proteomes" id="UP000011064">
    <property type="component" value="Unassembled WGS sequence"/>
</dbReference>
<name>L8FUK2_PSED2</name>
<protein>
    <submittedName>
        <fullName evidence="2">Uncharacterized protein</fullName>
    </submittedName>
</protein>
<evidence type="ECO:0000256" key="1">
    <source>
        <dbReference type="SAM" id="MobiDB-lite"/>
    </source>
</evidence>
<dbReference type="OrthoDB" id="3775406at2759"/>
<dbReference type="InParanoid" id="L8FUK2"/>
<dbReference type="VEuPathDB" id="FungiDB:GMDG_01462"/>
<feature type="region of interest" description="Disordered" evidence="1">
    <location>
        <begin position="64"/>
        <end position="89"/>
    </location>
</feature>
<dbReference type="HOGENOM" id="CLU_093238_0_0_1"/>
<reference evidence="3" key="1">
    <citation type="submission" date="2010-09" db="EMBL/GenBank/DDBJ databases">
        <title>The genome sequence of Geomyces destructans 20631-21.</title>
        <authorList>
            <consortium name="The Broad Institute Genome Sequencing Platform"/>
            <person name="Cuomo C.A."/>
            <person name="Blehert D.S."/>
            <person name="Lorch J.M."/>
            <person name="Young S.K."/>
            <person name="Zeng Q."/>
            <person name="Gargeya S."/>
            <person name="Fitzgerald M."/>
            <person name="Haas B."/>
            <person name="Abouelleil A."/>
            <person name="Alvarado L."/>
            <person name="Arachchi H.M."/>
            <person name="Berlin A."/>
            <person name="Brown A."/>
            <person name="Chapman S.B."/>
            <person name="Chen Z."/>
            <person name="Dunbar C."/>
            <person name="Freedman E."/>
            <person name="Gearin G."/>
            <person name="Gellesch M."/>
            <person name="Goldberg J."/>
            <person name="Griggs A."/>
            <person name="Gujja S."/>
            <person name="Heiman D."/>
            <person name="Howarth C."/>
            <person name="Larson L."/>
            <person name="Lui A."/>
            <person name="MacDonald P.J.P."/>
            <person name="Montmayeur A."/>
            <person name="Murphy C."/>
            <person name="Neiman D."/>
            <person name="Pearson M."/>
            <person name="Priest M."/>
            <person name="Roberts A."/>
            <person name="Saif S."/>
            <person name="Shea T."/>
            <person name="Shenoy N."/>
            <person name="Sisk P."/>
            <person name="Stolte C."/>
            <person name="Sykes S."/>
            <person name="Wortman J."/>
            <person name="Nusbaum C."/>
            <person name="Birren B."/>
        </authorList>
    </citation>
    <scope>NUCLEOTIDE SEQUENCE [LARGE SCALE GENOMIC DNA]</scope>
    <source>
        <strain evidence="3">ATCC MYA-4855 / 20631-21</strain>
    </source>
</reference>
<feature type="compositionally biased region" description="Polar residues" evidence="1">
    <location>
        <begin position="69"/>
        <end position="89"/>
    </location>
</feature>
<evidence type="ECO:0000313" key="2">
    <source>
        <dbReference type="EMBL" id="ELR04158.1"/>
    </source>
</evidence>
<feature type="compositionally biased region" description="Polar residues" evidence="1">
    <location>
        <begin position="253"/>
        <end position="267"/>
    </location>
</feature>
<keyword evidence="3" id="KW-1185">Reference proteome</keyword>
<organism evidence="2 3">
    <name type="scientific">Pseudogymnoascus destructans (strain ATCC MYA-4855 / 20631-21)</name>
    <name type="common">Bat white-nose syndrome fungus</name>
    <name type="synonym">Geomyces destructans</name>
    <dbReference type="NCBI Taxonomy" id="658429"/>
    <lineage>
        <taxon>Eukaryota</taxon>
        <taxon>Fungi</taxon>
        <taxon>Dikarya</taxon>
        <taxon>Ascomycota</taxon>
        <taxon>Pezizomycotina</taxon>
        <taxon>Leotiomycetes</taxon>
        <taxon>Thelebolales</taxon>
        <taxon>Thelebolaceae</taxon>
        <taxon>Pseudogymnoascus</taxon>
    </lineage>
</organism>